<evidence type="ECO:0000313" key="2">
    <source>
        <dbReference type="EMBL" id="JAH28663.1"/>
    </source>
</evidence>
<accession>A0A0E9RJY8</accession>
<reference evidence="2" key="1">
    <citation type="submission" date="2014-11" db="EMBL/GenBank/DDBJ databases">
        <authorList>
            <person name="Amaro Gonzalez C."/>
        </authorList>
    </citation>
    <scope>NUCLEOTIDE SEQUENCE</scope>
</reference>
<feature type="transmembrane region" description="Helical" evidence="1">
    <location>
        <begin position="12"/>
        <end position="41"/>
    </location>
</feature>
<keyword evidence="1" id="KW-0472">Membrane</keyword>
<keyword evidence="1" id="KW-0812">Transmembrane</keyword>
<protein>
    <submittedName>
        <fullName evidence="2">Uncharacterized protein</fullName>
    </submittedName>
</protein>
<dbReference type="AlphaFoldDB" id="A0A0E9RJY8"/>
<sequence>MATGFDIQCKLYTLFVGVIVIIAFINNVPFLLLQVLTYFLLHKGNWQDN</sequence>
<reference evidence="2" key="2">
    <citation type="journal article" date="2015" name="Fish Shellfish Immunol.">
        <title>Early steps in the European eel (Anguilla anguilla)-Vibrio vulnificus interaction in the gills: Role of the RtxA13 toxin.</title>
        <authorList>
            <person name="Callol A."/>
            <person name="Pajuelo D."/>
            <person name="Ebbesson L."/>
            <person name="Teles M."/>
            <person name="MacKenzie S."/>
            <person name="Amaro C."/>
        </authorList>
    </citation>
    <scope>NUCLEOTIDE SEQUENCE</scope>
</reference>
<proteinExistence type="predicted"/>
<name>A0A0E9RJY8_ANGAN</name>
<evidence type="ECO:0000256" key="1">
    <source>
        <dbReference type="SAM" id="Phobius"/>
    </source>
</evidence>
<dbReference type="EMBL" id="GBXM01079914">
    <property type="protein sequence ID" value="JAH28663.1"/>
    <property type="molecule type" value="Transcribed_RNA"/>
</dbReference>
<keyword evidence="1" id="KW-1133">Transmembrane helix</keyword>
<organism evidence="2">
    <name type="scientific">Anguilla anguilla</name>
    <name type="common">European freshwater eel</name>
    <name type="synonym">Muraena anguilla</name>
    <dbReference type="NCBI Taxonomy" id="7936"/>
    <lineage>
        <taxon>Eukaryota</taxon>
        <taxon>Metazoa</taxon>
        <taxon>Chordata</taxon>
        <taxon>Craniata</taxon>
        <taxon>Vertebrata</taxon>
        <taxon>Euteleostomi</taxon>
        <taxon>Actinopterygii</taxon>
        <taxon>Neopterygii</taxon>
        <taxon>Teleostei</taxon>
        <taxon>Anguilliformes</taxon>
        <taxon>Anguillidae</taxon>
        <taxon>Anguilla</taxon>
    </lineage>
</organism>